<comment type="subcellular location">
    <subcellularLocation>
        <location evidence="5">Cell inner membrane</location>
        <topology evidence="5">Multi-pass membrane protein</topology>
    </subcellularLocation>
</comment>
<dbReference type="InterPro" id="IPR006008">
    <property type="entry name" value="YciB"/>
</dbReference>
<feature type="transmembrane region" description="Helical" evidence="5">
    <location>
        <begin position="152"/>
        <end position="173"/>
    </location>
</feature>
<keyword evidence="5" id="KW-0997">Cell inner membrane</keyword>
<evidence type="ECO:0000256" key="5">
    <source>
        <dbReference type="HAMAP-Rule" id="MF_00189"/>
    </source>
</evidence>
<dbReference type="PATRIC" id="fig|765912.4.peg.942"/>
<dbReference type="GO" id="GO:0005886">
    <property type="term" value="C:plasma membrane"/>
    <property type="evidence" value="ECO:0007669"/>
    <property type="project" value="UniProtKB-SubCell"/>
</dbReference>
<dbReference type="EMBL" id="CP003051">
    <property type="protein sequence ID" value="AGA89795.1"/>
    <property type="molecule type" value="Genomic_DNA"/>
</dbReference>
<dbReference type="Pfam" id="PF04279">
    <property type="entry name" value="IspA"/>
    <property type="match status" value="2"/>
</dbReference>
<sequence>MLAPAAARRAPASTDTGPSLSIRDHSYRVSRMKLLSDFFPILLFFIAYQLFDIYVATAVAIVASAVQVSSVWLRRRRIETMPLVTLALLVLFGGLTLLLHDRTFIMWKPSIVNWLFALAFLGSHFIGERPLIERLMGQAVSVPTPVWRRLNLVWVGFFTLAGLANLALANGFFSAEAALVAAAGQADIDLAQCAAQFGGSVLELCRSAHGKEQLWVNFKLFGMLGLTILFVIAQSFYLARHIQEPAPQPMEAN</sequence>
<dbReference type="AlphaFoldDB" id="L0GWQ0"/>
<keyword evidence="1 5" id="KW-1003">Cell membrane</keyword>
<feature type="transmembrane region" description="Helical" evidence="5">
    <location>
        <begin position="220"/>
        <end position="239"/>
    </location>
</feature>
<comment type="similarity">
    <text evidence="5">Belongs to the YciB family.</text>
</comment>
<dbReference type="eggNOG" id="COG2917">
    <property type="taxonomic scope" value="Bacteria"/>
</dbReference>
<proteinExistence type="inferred from homology"/>
<feature type="transmembrane region" description="Helical" evidence="5">
    <location>
        <begin position="80"/>
        <end position="99"/>
    </location>
</feature>
<organism evidence="6 7">
    <name type="scientific">Thioflavicoccus mobilis 8321</name>
    <dbReference type="NCBI Taxonomy" id="765912"/>
    <lineage>
        <taxon>Bacteria</taxon>
        <taxon>Pseudomonadati</taxon>
        <taxon>Pseudomonadota</taxon>
        <taxon>Gammaproteobacteria</taxon>
        <taxon>Chromatiales</taxon>
        <taxon>Chromatiaceae</taxon>
        <taxon>Thioflavicoccus</taxon>
    </lineage>
</organism>
<dbReference type="HAMAP" id="MF_00189">
    <property type="entry name" value="YciB"/>
    <property type="match status" value="1"/>
</dbReference>
<dbReference type="KEGG" id="tmb:Thimo_0969"/>
<protein>
    <recommendedName>
        <fullName evidence="5">Inner membrane-spanning protein YciB</fullName>
    </recommendedName>
</protein>
<dbReference type="Proteomes" id="UP000010816">
    <property type="component" value="Chromosome"/>
</dbReference>
<evidence type="ECO:0000256" key="4">
    <source>
        <dbReference type="ARBA" id="ARBA00023136"/>
    </source>
</evidence>
<dbReference type="HOGENOM" id="CLU_089554_2_0_6"/>
<name>L0GWQ0_9GAMM</name>
<feature type="transmembrane region" description="Helical" evidence="5">
    <location>
        <begin position="111"/>
        <end position="131"/>
    </location>
</feature>
<keyword evidence="7" id="KW-1185">Reference proteome</keyword>
<evidence type="ECO:0000256" key="3">
    <source>
        <dbReference type="ARBA" id="ARBA00022989"/>
    </source>
</evidence>
<comment type="function">
    <text evidence="5">Plays a role in cell envelope biogenesis, maintenance of cell envelope integrity and membrane homeostasis.</text>
</comment>
<reference evidence="6 7" key="1">
    <citation type="submission" date="2011-09" db="EMBL/GenBank/DDBJ databases">
        <title>Complete sequence of chromosome of Thioflavicoccus mobilis 8321.</title>
        <authorList>
            <consortium name="US DOE Joint Genome Institute"/>
            <person name="Lucas S."/>
            <person name="Han J."/>
            <person name="Lapidus A."/>
            <person name="Cheng J.-F."/>
            <person name="Goodwin L."/>
            <person name="Pitluck S."/>
            <person name="Peters L."/>
            <person name="Ovchinnikova G."/>
            <person name="Lu M."/>
            <person name="Detter J.C."/>
            <person name="Han C."/>
            <person name="Tapia R."/>
            <person name="Land M."/>
            <person name="Hauser L."/>
            <person name="Kyrpides N."/>
            <person name="Ivanova N."/>
            <person name="Pagani I."/>
            <person name="Vogl K."/>
            <person name="Liu Z."/>
            <person name="Imhoff J."/>
            <person name="Thiel V."/>
            <person name="Frigaard N.-U."/>
            <person name="Bryant D."/>
            <person name="Woyke T."/>
        </authorList>
    </citation>
    <scope>NUCLEOTIDE SEQUENCE [LARGE SCALE GENOMIC DNA]</scope>
    <source>
        <strain evidence="6 7">8321</strain>
    </source>
</reference>
<evidence type="ECO:0000313" key="6">
    <source>
        <dbReference type="EMBL" id="AGA89795.1"/>
    </source>
</evidence>
<dbReference type="PANTHER" id="PTHR36917:SF1">
    <property type="entry name" value="INNER MEMBRANE-SPANNING PROTEIN YCIB"/>
    <property type="match status" value="1"/>
</dbReference>
<keyword evidence="4 5" id="KW-0472">Membrane</keyword>
<evidence type="ECO:0000256" key="2">
    <source>
        <dbReference type="ARBA" id="ARBA00022692"/>
    </source>
</evidence>
<accession>L0GWQ0</accession>
<keyword evidence="2 5" id="KW-0812">Transmembrane</keyword>
<dbReference type="PANTHER" id="PTHR36917">
    <property type="entry name" value="INTRACELLULAR SEPTATION PROTEIN A-RELATED"/>
    <property type="match status" value="1"/>
</dbReference>
<dbReference type="STRING" id="765912.Thimo_0969"/>
<keyword evidence="3 5" id="KW-1133">Transmembrane helix</keyword>
<evidence type="ECO:0000256" key="1">
    <source>
        <dbReference type="ARBA" id="ARBA00022475"/>
    </source>
</evidence>
<comment type="caution">
    <text evidence="5">Lacks conserved residue(s) required for the propagation of feature annotation.</text>
</comment>
<gene>
    <name evidence="5" type="primary">yciB</name>
    <name evidence="6" type="ORF">Thimo_0969</name>
</gene>
<evidence type="ECO:0000313" key="7">
    <source>
        <dbReference type="Proteomes" id="UP000010816"/>
    </source>
</evidence>